<evidence type="ECO:0000256" key="1">
    <source>
        <dbReference type="ARBA" id="ARBA00007358"/>
    </source>
</evidence>
<dbReference type="OrthoDB" id="9804734at2"/>
<dbReference type="EC" id="1.1.1.244" evidence="5"/>
<dbReference type="InterPro" id="IPR056798">
    <property type="entry name" value="ADH_Fe_C"/>
</dbReference>
<sequence length="391" mass="42761">MAETLLELRKFVIPEIIIGVDARLLIGRYISHFNAKKPLIVTDKNIHDFDWYHETIDQIRPHVEKLCVFDETTPNPKDIEAMIGAKLFLSLGCDLIIAIGGGSAIDCAKCISIVATNGGNVLDYEGVDEVQMPGPPLICIPTTAGSSADVSQFAIIKDTAANIKRAIISKKVVPDLALIDPVPLMSMDPYLTACTAMDALTHAIEAYVSNTHSALTDVHALESIGLINQAVEQSVTPTRSIETMFQLMLGSLQAGLAFSNASLGAVHAMSHSMGGLLDLPHGECNSILLEHIIRINFETVPDRYRDIARQLGLLVDNVSDYLLLEMITTRIASMRQNLSIPASIMVPNLKESTLDYLVENALNDPCMVTNPRVLTKEEVRMIYGRVLESQK</sequence>
<dbReference type="Gene3D" id="1.20.1090.10">
    <property type="entry name" value="Dehydroquinate synthase-like - alpha domain"/>
    <property type="match status" value="1"/>
</dbReference>
<dbReference type="RefSeq" id="WP_070370964.1">
    <property type="nucleotide sequence ID" value="NZ_CP097897.1"/>
</dbReference>
<dbReference type="Pfam" id="PF25137">
    <property type="entry name" value="ADH_Fe_C"/>
    <property type="match status" value="1"/>
</dbReference>
<dbReference type="GO" id="GO:0046872">
    <property type="term" value="F:metal ion binding"/>
    <property type="evidence" value="ECO:0007669"/>
    <property type="project" value="InterPro"/>
</dbReference>
<dbReference type="Pfam" id="PF00465">
    <property type="entry name" value="Fe-ADH"/>
    <property type="match status" value="1"/>
</dbReference>
<evidence type="ECO:0000256" key="2">
    <source>
        <dbReference type="ARBA" id="ARBA00023002"/>
    </source>
</evidence>
<comment type="similarity">
    <text evidence="1">Belongs to the iron-containing alcohol dehydrogenase family.</text>
</comment>
<evidence type="ECO:0000313" key="5">
    <source>
        <dbReference type="EMBL" id="OFV71080.1"/>
    </source>
</evidence>
<comment type="caution">
    <text evidence="5">The sequence shown here is derived from an EMBL/GenBank/DDBJ whole genome shotgun (WGS) entry which is preliminary data.</text>
</comment>
<dbReference type="SUPFAM" id="SSF56796">
    <property type="entry name" value="Dehydroquinate synthase-like"/>
    <property type="match status" value="1"/>
</dbReference>
<dbReference type="EMBL" id="LKEU01000027">
    <property type="protein sequence ID" value="OFV71080.1"/>
    <property type="molecule type" value="Genomic_DNA"/>
</dbReference>
<dbReference type="STRING" id="52694.ACWI_16660"/>
<dbReference type="InterPro" id="IPR039697">
    <property type="entry name" value="Alcohol_dehydrogenase_Fe"/>
</dbReference>
<reference evidence="5 6" key="1">
    <citation type="submission" date="2015-09" db="EMBL/GenBank/DDBJ databases">
        <title>Genome sequence of Acetobacterium wieringae DSM 1911.</title>
        <authorList>
            <person name="Poehlein A."/>
            <person name="Bengelsdorf F.R."/>
            <person name="Schiel-Bengelsdorf B."/>
            <person name="Duerre P."/>
            <person name="Daniel R."/>
        </authorList>
    </citation>
    <scope>NUCLEOTIDE SEQUENCE [LARGE SCALE GENOMIC DNA]</scope>
    <source>
        <strain evidence="5 6">DSM 1911</strain>
    </source>
</reference>
<dbReference type="FunFam" id="3.40.50.1970:FF:000003">
    <property type="entry name" value="Alcohol dehydrogenase, iron-containing"/>
    <property type="match status" value="1"/>
</dbReference>
<accession>A0A1F2PID1</accession>
<dbReference type="FunFam" id="1.20.1090.10:FF:000001">
    <property type="entry name" value="Aldehyde-alcohol dehydrogenase"/>
    <property type="match status" value="1"/>
</dbReference>
<dbReference type="CDD" id="cd17814">
    <property type="entry name" value="Fe-ADH-like"/>
    <property type="match status" value="1"/>
</dbReference>
<dbReference type="PANTHER" id="PTHR11496:SF102">
    <property type="entry name" value="ALCOHOL DEHYDROGENASE 4"/>
    <property type="match status" value="1"/>
</dbReference>
<evidence type="ECO:0000259" key="3">
    <source>
        <dbReference type="Pfam" id="PF00465"/>
    </source>
</evidence>
<keyword evidence="2 5" id="KW-0560">Oxidoreductase</keyword>
<dbReference type="Gene3D" id="3.40.50.1970">
    <property type="match status" value="1"/>
</dbReference>
<gene>
    <name evidence="5" type="primary">mdh_2</name>
    <name evidence="5" type="ORF">ACWI_16660</name>
</gene>
<evidence type="ECO:0000313" key="6">
    <source>
        <dbReference type="Proteomes" id="UP000176244"/>
    </source>
</evidence>
<name>A0A1F2PID1_9FIRM</name>
<dbReference type="Proteomes" id="UP000176244">
    <property type="component" value="Unassembled WGS sequence"/>
</dbReference>
<protein>
    <submittedName>
        <fullName evidence="5">NAD-dependent methanol dehydrogenase</fullName>
        <ecNumber evidence="5">1.1.1.244</ecNumber>
    </submittedName>
</protein>
<feature type="domain" description="Alcohol dehydrogenase iron-type/glycerol dehydrogenase GldA" evidence="3">
    <location>
        <begin position="15"/>
        <end position="181"/>
    </location>
</feature>
<dbReference type="GO" id="GO:0050093">
    <property type="term" value="F:methanol dehydrogenase (NAD+) activity"/>
    <property type="evidence" value="ECO:0007669"/>
    <property type="project" value="UniProtKB-EC"/>
</dbReference>
<dbReference type="InterPro" id="IPR001670">
    <property type="entry name" value="ADH_Fe/GldA"/>
</dbReference>
<feature type="domain" description="Fe-containing alcohol dehydrogenase-like C-terminal" evidence="4">
    <location>
        <begin position="192"/>
        <end position="384"/>
    </location>
</feature>
<evidence type="ECO:0000259" key="4">
    <source>
        <dbReference type="Pfam" id="PF25137"/>
    </source>
</evidence>
<organism evidence="5 6">
    <name type="scientific">Acetobacterium wieringae</name>
    <dbReference type="NCBI Taxonomy" id="52694"/>
    <lineage>
        <taxon>Bacteria</taxon>
        <taxon>Bacillati</taxon>
        <taxon>Bacillota</taxon>
        <taxon>Clostridia</taxon>
        <taxon>Eubacteriales</taxon>
        <taxon>Eubacteriaceae</taxon>
        <taxon>Acetobacterium</taxon>
    </lineage>
</organism>
<dbReference type="PANTHER" id="PTHR11496">
    <property type="entry name" value="ALCOHOL DEHYDROGENASE"/>
    <property type="match status" value="1"/>
</dbReference>
<dbReference type="AlphaFoldDB" id="A0A1F2PID1"/>
<proteinExistence type="inferred from homology"/>